<protein>
    <submittedName>
        <fullName evidence="2">MptD family putative ECF transporter S component</fullName>
    </submittedName>
</protein>
<evidence type="ECO:0000313" key="3">
    <source>
        <dbReference type="Proteomes" id="UP000736583"/>
    </source>
</evidence>
<feature type="transmembrane region" description="Helical" evidence="1">
    <location>
        <begin position="69"/>
        <end position="101"/>
    </location>
</feature>
<dbReference type="InterPro" id="IPR011733">
    <property type="entry name" value="CHP02185_IM"/>
</dbReference>
<reference evidence="2 3" key="1">
    <citation type="submission" date="2021-06" db="EMBL/GenBank/DDBJ databases">
        <authorList>
            <person name="Sun Q."/>
            <person name="Li D."/>
        </authorList>
    </citation>
    <scope>NUCLEOTIDE SEQUENCE [LARGE SCALE GENOMIC DNA]</scope>
    <source>
        <strain evidence="2 3">MSJ-4</strain>
    </source>
</reference>
<keyword evidence="1" id="KW-1133">Transmembrane helix</keyword>
<gene>
    <name evidence="2" type="ORF">KQI89_07510</name>
</gene>
<keyword evidence="1" id="KW-0472">Membrane</keyword>
<keyword evidence="3" id="KW-1185">Reference proteome</keyword>
<feature type="transmembrane region" description="Helical" evidence="1">
    <location>
        <begin position="14"/>
        <end position="35"/>
    </location>
</feature>
<keyword evidence="1" id="KW-0812">Transmembrane</keyword>
<proteinExistence type="predicted"/>
<feature type="transmembrane region" description="Helical" evidence="1">
    <location>
        <begin position="159"/>
        <end position="182"/>
    </location>
</feature>
<feature type="transmembrane region" description="Helical" evidence="1">
    <location>
        <begin position="113"/>
        <end position="138"/>
    </location>
</feature>
<dbReference type="Proteomes" id="UP000736583">
    <property type="component" value="Unassembled WGS sequence"/>
</dbReference>
<dbReference type="Pfam" id="PF09605">
    <property type="entry name" value="Trep_Strep"/>
    <property type="match status" value="1"/>
</dbReference>
<dbReference type="EMBL" id="JAHLQL010000001">
    <property type="protein sequence ID" value="MBU5591609.1"/>
    <property type="molecule type" value="Genomic_DNA"/>
</dbReference>
<feature type="transmembrane region" description="Helical" evidence="1">
    <location>
        <begin position="41"/>
        <end position="62"/>
    </location>
</feature>
<name>A0ABS6F147_9CLOT</name>
<dbReference type="NCBIfam" id="TIGR02185">
    <property type="entry name" value="Trep_Strep"/>
    <property type="match status" value="1"/>
</dbReference>
<dbReference type="RefSeq" id="WP_216456551.1">
    <property type="nucleotide sequence ID" value="NZ_JAHLQL010000001.1"/>
</dbReference>
<evidence type="ECO:0000256" key="1">
    <source>
        <dbReference type="SAM" id="Phobius"/>
    </source>
</evidence>
<comment type="caution">
    <text evidence="2">The sequence shown here is derived from an EMBL/GenBank/DDBJ whole genome shotgun (WGS) entry which is preliminary data.</text>
</comment>
<evidence type="ECO:0000313" key="2">
    <source>
        <dbReference type="EMBL" id="MBU5591609.1"/>
    </source>
</evidence>
<organism evidence="2 3">
    <name type="scientific">Clostridium simiarum</name>
    <dbReference type="NCBI Taxonomy" id="2841506"/>
    <lineage>
        <taxon>Bacteria</taxon>
        <taxon>Bacillati</taxon>
        <taxon>Bacillota</taxon>
        <taxon>Clostridia</taxon>
        <taxon>Eubacteriales</taxon>
        <taxon>Clostridiaceae</taxon>
        <taxon>Clostridium</taxon>
    </lineage>
</organism>
<accession>A0ABS6F147</accession>
<sequence length="201" mass="21588">MASKKNSNNVVRKLITIGIFNALMIAMFFALGFTIGLFPPILVVLPIILSLVGGIIFMLMIAKADMPGIFIISGTLLGVCFLTMAPGGVMGICIFLGGVLGEIIFSLMGRKKFLAAATGFASFMLGFALGEYVPFVFMKSAYIAQESAKGSQSLEILKRCLNILNVQTMIILSIITVIAAYLGSLWGKKLLHKHFEKAGIV</sequence>